<dbReference type="EMBL" id="PYFQ01000008">
    <property type="protein sequence ID" value="PSK37686.1"/>
    <property type="molecule type" value="Genomic_DNA"/>
</dbReference>
<dbReference type="SUPFAM" id="SSF52980">
    <property type="entry name" value="Restriction endonuclease-like"/>
    <property type="match status" value="1"/>
</dbReference>
<evidence type="ECO:0000256" key="2">
    <source>
        <dbReference type="ARBA" id="ARBA00008283"/>
    </source>
</evidence>
<dbReference type="InterPro" id="IPR010994">
    <property type="entry name" value="RuvA_2-like"/>
</dbReference>
<comment type="caution">
    <text evidence="9">The sequence shown here is derived from an EMBL/GenBank/DDBJ whole genome shotgun (WGS) entry which is preliminary data.</text>
</comment>
<keyword evidence="3" id="KW-0227">DNA damage</keyword>
<evidence type="ECO:0000313" key="10">
    <source>
        <dbReference type="Proteomes" id="UP000241107"/>
    </source>
</evidence>
<dbReference type="VEuPathDB" id="FungiDB:C7M61_003393"/>
<dbReference type="GO" id="GO:0070522">
    <property type="term" value="C:ERCC4-ERCC1 complex"/>
    <property type="evidence" value="ECO:0007669"/>
    <property type="project" value="TreeGrafter"/>
</dbReference>
<dbReference type="GeneID" id="36566782"/>
<dbReference type="Pfam" id="PF03834">
    <property type="entry name" value="Rad10"/>
    <property type="match status" value="1"/>
</dbReference>
<evidence type="ECO:0000256" key="7">
    <source>
        <dbReference type="SAM" id="MobiDB-lite"/>
    </source>
</evidence>
<evidence type="ECO:0000256" key="1">
    <source>
        <dbReference type="ARBA" id="ARBA00004123"/>
    </source>
</evidence>
<dbReference type="Gene3D" id="3.40.50.10130">
    <property type="match status" value="1"/>
</dbReference>
<feature type="compositionally biased region" description="Low complexity" evidence="7">
    <location>
        <begin position="62"/>
        <end position="79"/>
    </location>
</feature>
<organism evidence="9 10">
    <name type="scientific">Candidozyma pseudohaemuli</name>
    <dbReference type="NCBI Taxonomy" id="418784"/>
    <lineage>
        <taxon>Eukaryota</taxon>
        <taxon>Fungi</taxon>
        <taxon>Dikarya</taxon>
        <taxon>Ascomycota</taxon>
        <taxon>Saccharomycotina</taxon>
        <taxon>Pichiomycetes</taxon>
        <taxon>Metschnikowiaceae</taxon>
        <taxon>Candidozyma</taxon>
    </lineage>
</organism>
<feature type="compositionally biased region" description="Basic residues" evidence="7">
    <location>
        <begin position="92"/>
        <end position="104"/>
    </location>
</feature>
<dbReference type="GO" id="GO:0070914">
    <property type="term" value="P:UV-damage excision repair"/>
    <property type="evidence" value="ECO:0007669"/>
    <property type="project" value="TreeGrafter"/>
</dbReference>
<proteinExistence type="inferred from homology"/>
<dbReference type="GO" id="GO:0000110">
    <property type="term" value="C:nucleotide-excision repair factor 1 complex"/>
    <property type="evidence" value="ECO:0007669"/>
    <property type="project" value="TreeGrafter"/>
</dbReference>
<dbReference type="OrthoDB" id="10262814at2759"/>
<comment type="subcellular location">
    <subcellularLocation>
        <location evidence="1">Nucleus</location>
    </subcellularLocation>
</comment>
<evidence type="ECO:0000256" key="5">
    <source>
        <dbReference type="ARBA" id="ARBA00023204"/>
    </source>
</evidence>
<evidence type="ECO:0000256" key="6">
    <source>
        <dbReference type="ARBA" id="ARBA00023242"/>
    </source>
</evidence>
<dbReference type="PANTHER" id="PTHR12749">
    <property type="entry name" value="EXCISION REPAIR CROSS-COMPLEMENTING 1 ERCC1"/>
    <property type="match status" value="1"/>
</dbReference>
<evidence type="ECO:0000256" key="3">
    <source>
        <dbReference type="ARBA" id="ARBA00022763"/>
    </source>
</evidence>
<dbReference type="PANTHER" id="PTHR12749:SF0">
    <property type="entry name" value="DNA EXCISION REPAIR PROTEIN ERCC-1"/>
    <property type="match status" value="1"/>
</dbReference>
<dbReference type="AlphaFoldDB" id="A0A2P7YNY9"/>
<dbReference type="NCBIfam" id="TIGR00597">
    <property type="entry name" value="rad10"/>
    <property type="match status" value="1"/>
</dbReference>
<dbReference type="GO" id="GO:0003697">
    <property type="term" value="F:single-stranded DNA binding"/>
    <property type="evidence" value="ECO:0007669"/>
    <property type="project" value="TreeGrafter"/>
</dbReference>
<keyword evidence="6" id="KW-0539">Nucleus</keyword>
<dbReference type="InterPro" id="IPR047260">
    <property type="entry name" value="ERCC1-like_central_dom"/>
</dbReference>
<evidence type="ECO:0000256" key="4">
    <source>
        <dbReference type="ARBA" id="ARBA00023125"/>
    </source>
</evidence>
<protein>
    <recommendedName>
        <fullName evidence="8">ERCC1-like central domain-containing protein</fullName>
    </recommendedName>
</protein>
<feature type="compositionally biased region" description="Polar residues" evidence="7">
    <location>
        <begin position="33"/>
        <end position="61"/>
    </location>
</feature>
<reference evidence="9 10" key="1">
    <citation type="submission" date="2018-03" db="EMBL/GenBank/DDBJ databases">
        <title>Candida pseudohaemulonii genome assembly and annotation.</title>
        <authorList>
            <person name="Munoz J.F."/>
            <person name="Gade L.G."/>
            <person name="Chow N.A."/>
            <person name="Litvintseva A.P."/>
            <person name="Loparev V.N."/>
            <person name="Cuomo C.A."/>
        </authorList>
    </citation>
    <scope>NUCLEOTIDE SEQUENCE [LARGE SCALE GENOMIC DNA]</scope>
    <source>
        <strain evidence="9 10">B12108</strain>
    </source>
</reference>
<dbReference type="InterPro" id="IPR004579">
    <property type="entry name" value="ERCC1/RAD10/SWI10"/>
</dbReference>
<feature type="domain" description="ERCC1-like central" evidence="8">
    <location>
        <begin position="116"/>
        <end position="240"/>
    </location>
</feature>
<dbReference type="GO" id="GO:0006312">
    <property type="term" value="P:mitotic recombination"/>
    <property type="evidence" value="ECO:0007669"/>
    <property type="project" value="TreeGrafter"/>
</dbReference>
<keyword evidence="10" id="KW-1185">Reference proteome</keyword>
<dbReference type="Proteomes" id="UP000241107">
    <property type="component" value="Unassembled WGS sequence"/>
</dbReference>
<comment type="similarity">
    <text evidence="2">Belongs to the ERCC1/RAD10/SWI10 family.</text>
</comment>
<evidence type="ECO:0000259" key="8">
    <source>
        <dbReference type="Pfam" id="PF03834"/>
    </source>
</evidence>
<dbReference type="InterPro" id="IPR011335">
    <property type="entry name" value="Restrct_endonuc-II-like"/>
</dbReference>
<dbReference type="Gene3D" id="1.10.150.20">
    <property type="entry name" value="5' to 3' exonuclease, C-terminal subdomain"/>
    <property type="match status" value="1"/>
</dbReference>
<name>A0A2P7YNY9_9ASCO</name>
<accession>A0A2P7YNY9</accession>
<dbReference type="GO" id="GO:0006302">
    <property type="term" value="P:double-strand break repair"/>
    <property type="evidence" value="ECO:0007669"/>
    <property type="project" value="UniProtKB-ARBA"/>
</dbReference>
<gene>
    <name evidence="9" type="ORF">C7M61_003393</name>
</gene>
<dbReference type="RefSeq" id="XP_024713221.1">
    <property type="nucleotide sequence ID" value="XM_024858734.1"/>
</dbReference>
<dbReference type="GO" id="GO:0003684">
    <property type="term" value="F:damaged DNA binding"/>
    <property type="evidence" value="ECO:0007669"/>
    <property type="project" value="InterPro"/>
</dbReference>
<dbReference type="SUPFAM" id="SSF47781">
    <property type="entry name" value="RuvA domain 2-like"/>
    <property type="match status" value="1"/>
</dbReference>
<feature type="region of interest" description="Disordered" evidence="7">
    <location>
        <begin position="1"/>
        <end position="109"/>
    </location>
</feature>
<feature type="compositionally biased region" description="Polar residues" evidence="7">
    <location>
        <begin position="80"/>
        <end position="91"/>
    </location>
</feature>
<sequence length="338" mass="38112">MPDDIDQSSFASILEGVRKMRESYDAPNPPPATNSSKSGVSEQLGSNQPSEQPQVTKEVQPQQSQASTAQSRTETSSSEGRNTLNTTGQIQKNRHRTNRPVGSRRIRDNVQTYTAVQVANSQKGNPLLESPSMKLTSWAYNSQILLDYYINATLQVLFLLLKYHKLRPEYVWRRIEKMKGSSIVEELQNDEVLRVLLVVVDIDLPQDSIRSLLSICMRHDLLIVVAWLFEEAGNYIAYFKLNEMARSKVDLSIQGLKKEDYNLTIVSLLTTVRAVNKTDVANLLANCKSFKRIVAQASENDGLAQIQGLGERKLLNLRAAFTEPFIFNKDYDADKTEV</sequence>
<keyword evidence="5" id="KW-0234">DNA repair</keyword>
<keyword evidence="4" id="KW-0238">DNA-binding</keyword>
<dbReference type="STRING" id="418784.A0A2P7YNY9"/>
<evidence type="ECO:0000313" key="9">
    <source>
        <dbReference type="EMBL" id="PSK37686.1"/>
    </source>
</evidence>